<accession>A0A655V8D2</accession>
<dbReference type="Proteomes" id="UP000041770">
    <property type="component" value="Unassembled WGS sequence"/>
</dbReference>
<gene>
    <name evidence="1" type="ORF">ERS013200_03567</name>
</gene>
<protein>
    <submittedName>
        <fullName evidence="1">Uncharacterized protein</fullName>
    </submittedName>
</protein>
<organism evidence="1 2">
    <name type="scientific">Vibrio cholerae</name>
    <dbReference type="NCBI Taxonomy" id="666"/>
    <lineage>
        <taxon>Bacteria</taxon>
        <taxon>Pseudomonadati</taxon>
        <taxon>Pseudomonadota</taxon>
        <taxon>Gammaproteobacteria</taxon>
        <taxon>Vibrionales</taxon>
        <taxon>Vibrionaceae</taxon>
        <taxon>Vibrio</taxon>
    </lineage>
</organism>
<reference evidence="1 2" key="1">
    <citation type="submission" date="2015-07" db="EMBL/GenBank/DDBJ databases">
        <authorList>
            <consortium name="Pathogen Informatics"/>
        </authorList>
    </citation>
    <scope>NUCLEOTIDE SEQUENCE [LARGE SCALE GENOMIC DNA]</scope>
    <source>
        <strain evidence="1 2">A316</strain>
    </source>
</reference>
<dbReference type="AlphaFoldDB" id="A0A655V8D2"/>
<dbReference type="EMBL" id="CWQY01000037">
    <property type="protein sequence ID" value="CSD21817.1"/>
    <property type="molecule type" value="Genomic_DNA"/>
</dbReference>
<name>A0A655V8D2_VIBCL</name>
<evidence type="ECO:0000313" key="1">
    <source>
        <dbReference type="EMBL" id="CSD21817.1"/>
    </source>
</evidence>
<evidence type="ECO:0000313" key="2">
    <source>
        <dbReference type="Proteomes" id="UP000041770"/>
    </source>
</evidence>
<proteinExistence type="predicted"/>
<sequence>MSYFIHDPCAIVGIQSDLIDSITLMDMRVGIGNFDQKTGVGLEGLLHCAGIVCR</sequence>